<organism evidence="2 3">
    <name type="scientific">Plasmodium yoelii yoelii</name>
    <dbReference type="NCBI Taxonomy" id="73239"/>
    <lineage>
        <taxon>Eukaryota</taxon>
        <taxon>Sar</taxon>
        <taxon>Alveolata</taxon>
        <taxon>Apicomplexa</taxon>
        <taxon>Aconoidasida</taxon>
        <taxon>Haemosporida</taxon>
        <taxon>Plasmodiidae</taxon>
        <taxon>Plasmodium</taxon>
        <taxon>Plasmodium (Vinckeia)</taxon>
    </lineage>
</organism>
<dbReference type="EMBL" id="AABL01001038">
    <property type="protein sequence ID" value="EAA15310.1"/>
    <property type="molecule type" value="Genomic_DNA"/>
</dbReference>
<gene>
    <name evidence="2" type="ORF">PY03576</name>
</gene>
<dbReference type="KEGG" id="pyo:PY17X_0929400"/>
<reference evidence="2 3" key="1">
    <citation type="journal article" date="2002" name="Nature">
        <title>Genome sequence and comparative analysis of the model rodent malaria parasite Plasmodium yoelii yoelii.</title>
        <authorList>
            <person name="Carlton J.M."/>
            <person name="Angiuoli S.V."/>
            <person name="Suh B.B."/>
            <person name="Kooij T.W."/>
            <person name="Pertea M."/>
            <person name="Silva J.C."/>
            <person name="Ermolaeva M.D."/>
            <person name="Allen J.E."/>
            <person name="Selengut J.D."/>
            <person name="Koo H.L."/>
            <person name="Peterson J.D."/>
            <person name="Pop M."/>
            <person name="Kosack D.S."/>
            <person name="Shumway M.F."/>
            <person name="Bidwell S.L."/>
            <person name="Shallom S.J."/>
            <person name="van Aken S.E."/>
            <person name="Riedmuller S.B."/>
            <person name="Feldblyum T.V."/>
            <person name="Cho J.K."/>
            <person name="Quackenbush J."/>
            <person name="Sedegah M."/>
            <person name="Shoaibi A."/>
            <person name="Cummings L.M."/>
            <person name="Florens L."/>
            <person name="Yates J.R."/>
            <person name="Raine J.D."/>
            <person name="Sinden R.E."/>
            <person name="Harris M.A."/>
            <person name="Cunningham D.A."/>
            <person name="Preiser P.R."/>
            <person name="Bergman L.W."/>
            <person name="Vaidya A.B."/>
            <person name="van Lin L.H."/>
            <person name="Janse C.J."/>
            <person name="Waters A.P."/>
            <person name="Smith H.O."/>
            <person name="White O.R."/>
            <person name="Salzberg S.L."/>
            <person name="Venter J.C."/>
            <person name="Fraser C.M."/>
            <person name="Hoffman S.L."/>
            <person name="Gardner M.J."/>
            <person name="Carucci D.J."/>
        </authorList>
    </citation>
    <scope>NUCLEOTIDE SEQUENCE [LARGE SCALE GENOMIC DNA]</scope>
    <source>
        <strain evidence="2 3">17XNL</strain>
    </source>
</reference>
<dbReference type="InterPro" id="IPR009643">
    <property type="entry name" value="HS1-bd"/>
</dbReference>
<dbReference type="Gene3D" id="1.20.5.430">
    <property type="match status" value="1"/>
</dbReference>
<comment type="caution">
    <text evidence="2">The sequence shown here is derived from an EMBL/GenBank/DDBJ whole genome shotgun (WGS) entry which is preliminary data.</text>
</comment>
<dbReference type="Proteomes" id="UP000008553">
    <property type="component" value="Unassembled WGS sequence"/>
</dbReference>
<protein>
    <submittedName>
        <fullName evidence="2">Uncharacterized protein</fullName>
    </submittedName>
</protein>
<dbReference type="AlphaFoldDB" id="Q7RIP1"/>
<dbReference type="GO" id="GO:0003714">
    <property type="term" value="F:transcription corepressor activity"/>
    <property type="evidence" value="ECO:0007669"/>
    <property type="project" value="InterPro"/>
</dbReference>
<evidence type="ECO:0000313" key="2">
    <source>
        <dbReference type="EMBL" id="EAA15310.1"/>
    </source>
</evidence>
<accession>Q7RIP1</accession>
<keyword evidence="3" id="KW-1185">Reference proteome</keyword>
<sequence length="135" mass="15864">MANNNENMNFKDIINSRENQINTNIINENMNNYCNSYNLNQNSVNICKGNTELYNQGLNSNANMNTTSRKDNVEIYVENMLSELKNKMQNLSNNLLSKVDNMEKSIYYIVYIYNCIVYIPHSLRKYIPFVTLFTF</sequence>
<proteinExistence type="inferred from homology"/>
<dbReference type="Pfam" id="PF06825">
    <property type="entry name" value="HSBP1"/>
    <property type="match status" value="1"/>
</dbReference>
<dbReference type="InParanoid" id="Q7RIP1"/>
<name>Q7RIP1_PLAYO</name>
<evidence type="ECO:0000313" key="3">
    <source>
        <dbReference type="Proteomes" id="UP000008553"/>
    </source>
</evidence>
<dbReference type="PaxDb" id="73239-Q7RIP1"/>
<comment type="similarity">
    <text evidence="1">Belongs to the HSBP1 family.</text>
</comment>
<evidence type="ECO:0000256" key="1">
    <source>
        <dbReference type="ARBA" id="ARBA00006349"/>
    </source>
</evidence>